<dbReference type="RefSeq" id="WP_337107935.1">
    <property type="nucleotide sequence ID" value="NZ_JAPYKS010000016.1"/>
</dbReference>
<sequence length="220" mass="23858">MMIAVASLELLVGILLLIRAATLFPVERTVTNPAPDVGDEVAQHPVRSIVNSARKIAQDLIAPPQIEVPDMERVEPRLPLGDLGLASQPKPSMPKDWLETPLYRPVATSSTGFESMGRKLFISGTQSVETDRVCLFHESAWPCGQRARAAFNNWMRGRALNCFVPPTVDRFPVAVTCRLGKQDVGAWLVSNGWALALPGGIYGKAEATARTAEMGIFGPP</sequence>
<dbReference type="Gene3D" id="2.40.50.90">
    <property type="match status" value="1"/>
</dbReference>
<proteinExistence type="predicted"/>
<dbReference type="Proteomes" id="UP001387293">
    <property type="component" value="Unassembled WGS sequence"/>
</dbReference>
<keyword evidence="2" id="KW-1185">Reference proteome</keyword>
<protein>
    <submittedName>
        <fullName evidence="1">Thermonuclease family protein</fullName>
    </submittedName>
</protein>
<evidence type="ECO:0000313" key="2">
    <source>
        <dbReference type="Proteomes" id="UP001387293"/>
    </source>
</evidence>
<dbReference type="SUPFAM" id="SSF50199">
    <property type="entry name" value="Staphylococcal nuclease"/>
    <property type="match status" value="1"/>
</dbReference>
<accession>A0ABU8L067</accession>
<reference evidence="1 2" key="1">
    <citation type="submission" date="2022-12" db="EMBL/GenBank/DDBJ databases">
        <authorList>
            <person name="Muema E."/>
        </authorList>
    </citation>
    <scope>NUCLEOTIDE SEQUENCE [LARGE SCALE GENOMIC DNA]</scope>
    <source>
        <strain evidence="2">1326</strain>
    </source>
</reference>
<evidence type="ECO:0000313" key="1">
    <source>
        <dbReference type="EMBL" id="MEI9411361.1"/>
    </source>
</evidence>
<dbReference type="InterPro" id="IPR035437">
    <property type="entry name" value="SNase_OB-fold_sf"/>
</dbReference>
<comment type="caution">
    <text evidence="1">The sequence shown here is derived from an EMBL/GenBank/DDBJ whole genome shotgun (WGS) entry which is preliminary data.</text>
</comment>
<dbReference type="EMBL" id="JAPYKS010000016">
    <property type="protein sequence ID" value="MEI9411361.1"/>
    <property type="molecule type" value="Genomic_DNA"/>
</dbReference>
<gene>
    <name evidence="1" type="ORF">O7A60_21685</name>
</gene>
<organism evidence="1 2">
    <name type="scientific">Mesorhizobium salmacidum</name>
    <dbReference type="NCBI Taxonomy" id="3015171"/>
    <lineage>
        <taxon>Bacteria</taxon>
        <taxon>Pseudomonadati</taxon>
        <taxon>Pseudomonadota</taxon>
        <taxon>Alphaproteobacteria</taxon>
        <taxon>Hyphomicrobiales</taxon>
        <taxon>Phyllobacteriaceae</taxon>
        <taxon>Mesorhizobium</taxon>
    </lineage>
</organism>
<name>A0ABU8L067_9HYPH</name>